<evidence type="ECO:0000313" key="3">
    <source>
        <dbReference type="EMBL" id="TFJ86612.1"/>
    </source>
</evidence>
<evidence type="ECO:0000259" key="2">
    <source>
        <dbReference type="PROSITE" id="PS50879"/>
    </source>
</evidence>
<dbReference type="AlphaFoldDB" id="A0A4D9D4W7"/>
<dbReference type="CDD" id="cd09279">
    <property type="entry name" value="RNase_HI_like"/>
    <property type="match status" value="1"/>
</dbReference>
<protein>
    <recommendedName>
        <fullName evidence="2">RNase H type-1 domain-containing protein</fullName>
    </recommendedName>
</protein>
<dbReference type="PANTHER" id="PTHR46387:SF2">
    <property type="entry name" value="RIBONUCLEASE HI"/>
    <property type="match status" value="1"/>
</dbReference>
<sequence length="493" mass="52627">MGVAAKKSSKLTGGTTPPPHRPRSSSGGTLTGDTGHVNPYQPHSPFLDQPPAYSHLVFPGGDSKAASKAHQHTNSYLSHVLRLRLRTMDPSSLPPTSSLASPLLAAEGEIVIEQGPGSNARKPQPAWCTQVWVGLGRGEREAVYGLIAQGVAAAQALGLKNLQVAAPSAQVAREICGIDAVAESKGSKGTQGGDCSLRTAHRKIQSMIKFFPFFSVSYRIVKEGHEEEMVLQAVPSLRGSQDGDEEEAHPMPPTTLTPFRTPSTTGFGNGAKGSAVNFEEGDDEEGHARSRHDASPDSPVHKASCPPSAPLPARSHVSKVGTGMRPMSPIINPTAQYLLRFDGGSRGNPGPGGAGIVIYEQASLVQVRGLSLWLGSDPPLTNNEAEYHGLVAGLRAAKKLGIRRICVEGDSQLVVRQILGVYKVRNERLRVLYSEAMALKENFAEFSIRHVERSQNSDADALANRALDEQCNGTFDSCGLRLDYSKEADQAKE</sequence>
<keyword evidence="4" id="KW-1185">Reference proteome</keyword>
<organism evidence="3 4">
    <name type="scientific">Nannochloropsis salina CCMP1776</name>
    <dbReference type="NCBI Taxonomy" id="1027361"/>
    <lineage>
        <taxon>Eukaryota</taxon>
        <taxon>Sar</taxon>
        <taxon>Stramenopiles</taxon>
        <taxon>Ochrophyta</taxon>
        <taxon>Eustigmatophyceae</taxon>
        <taxon>Eustigmatales</taxon>
        <taxon>Monodopsidaceae</taxon>
        <taxon>Microchloropsis</taxon>
        <taxon>Microchloropsis salina</taxon>
    </lineage>
</organism>
<dbReference type="InterPro" id="IPR012337">
    <property type="entry name" value="RNaseH-like_sf"/>
</dbReference>
<dbReference type="Gene3D" id="3.30.420.10">
    <property type="entry name" value="Ribonuclease H-like superfamily/Ribonuclease H"/>
    <property type="match status" value="1"/>
</dbReference>
<feature type="compositionally biased region" description="Low complexity" evidence="1">
    <location>
        <begin position="256"/>
        <end position="265"/>
    </location>
</feature>
<feature type="domain" description="RNase H type-1" evidence="2">
    <location>
        <begin position="333"/>
        <end position="468"/>
    </location>
</feature>
<dbReference type="GO" id="GO:0004523">
    <property type="term" value="F:RNA-DNA hybrid ribonuclease activity"/>
    <property type="evidence" value="ECO:0007669"/>
    <property type="project" value="InterPro"/>
</dbReference>
<feature type="compositionally biased region" description="Basic and acidic residues" evidence="1">
    <location>
        <begin position="286"/>
        <end position="295"/>
    </location>
</feature>
<dbReference type="Pfam" id="PF13456">
    <property type="entry name" value="RVT_3"/>
    <property type="match status" value="1"/>
</dbReference>
<dbReference type="PANTHER" id="PTHR46387">
    <property type="entry name" value="POLYNUCLEOTIDYL TRANSFERASE, RIBONUCLEASE H-LIKE SUPERFAMILY PROTEIN"/>
    <property type="match status" value="1"/>
</dbReference>
<dbReference type="InterPro" id="IPR002156">
    <property type="entry name" value="RNaseH_domain"/>
</dbReference>
<dbReference type="PROSITE" id="PS50879">
    <property type="entry name" value="RNASE_H_1"/>
    <property type="match status" value="1"/>
</dbReference>
<dbReference type="EMBL" id="SDOX01000008">
    <property type="protein sequence ID" value="TFJ86612.1"/>
    <property type="molecule type" value="Genomic_DNA"/>
</dbReference>
<dbReference type="InterPro" id="IPR036397">
    <property type="entry name" value="RNaseH_sf"/>
</dbReference>
<feature type="region of interest" description="Disordered" evidence="1">
    <location>
        <begin position="1"/>
        <end position="71"/>
    </location>
</feature>
<dbReference type="OrthoDB" id="1938096at2759"/>
<proteinExistence type="predicted"/>
<feature type="compositionally biased region" description="Low complexity" evidence="1">
    <location>
        <begin position="24"/>
        <end position="35"/>
    </location>
</feature>
<evidence type="ECO:0000256" key="1">
    <source>
        <dbReference type="SAM" id="MobiDB-lite"/>
    </source>
</evidence>
<name>A0A4D9D4W7_9STRA</name>
<comment type="caution">
    <text evidence="3">The sequence shown here is derived from an EMBL/GenBank/DDBJ whole genome shotgun (WGS) entry which is preliminary data.</text>
</comment>
<dbReference type="GO" id="GO:0003676">
    <property type="term" value="F:nucleic acid binding"/>
    <property type="evidence" value="ECO:0007669"/>
    <property type="project" value="InterPro"/>
</dbReference>
<dbReference type="Proteomes" id="UP000355283">
    <property type="component" value="Unassembled WGS sequence"/>
</dbReference>
<reference evidence="3 4" key="1">
    <citation type="submission" date="2019-01" db="EMBL/GenBank/DDBJ databases">
        <title>Nuclear Genome Assembly of the Microalgal Biofuel strain Nannochloropsis salina CCMP1776.</title>
        <authorList>
            <person name="Hovde B."/>
        </authorList>
    </citation>
    <scope>NUCLEOTIDE SEQUENCE [LARGE SCALE GENOMIC DNA]</scope>
    <source>
        <strain evidence="3 4">CCMP1776</strain>
    </source>
</reference>
<feature type="region of interest" description="Disordered" evidence="1">
    <location>
        <begin position="237"/>
        <end position="328"/>
    </location>
</feature>
<accession>A0A4D9D4W7</accession>
<dbReference type="SUPFAM" id="SSF53098">
    <property type="entry name" value="Ribonuclease H-like"/>
    <property type="match status" value="1"/>
</dbReference>
<gene>
    <name evidence="3" type="ORF">NSK_002268</name>
</gene>
<evidence type="ECO:0000313" key="4">
    <source>
        <dbReference type="Proteomes" id="UP000355283"/>
    </source>
</evidence>